<dbReference type="PANTHER" id="PTHR11467:SF29">
    <property type="entry name" value="OS03G0711600 PROTEIN"/>
    <property type="match status" value="1"/>
</dbReference>
<dbReference type="Gene3D" id="1.10.10.10">
    <property type="entry name" value="Winged helix-like DNA-binding domain superfamily/Winged helix DNA-binding domain"/>
    <property type="match status" value="1"/>
</dbReference>
<reference evidence="6" key="1">
    <citation type="journal article" date="2022" name="Plant J.">
        <title>Strategies of tolerance reflected in two North American maple genomes.</title>
        <authorList>
            <person name="McEvoy S.L."/>
            <person name="Sezen U.U."/>
            <person name="Trouern-Trend A."/>
            <person name="McMahon S.M."/>
            <person name="Schaberg P.G."/>
            <person name="Yang J."/>
            <person name="Wegrzyn J.L."/>
            <person name="Swenson N.G."/>
        </authorList>
    </citation>
    <scope>NUCLEOTIDE SEQUENCE</scope>
    <source>
        <strain evidence="6">91603</strain>
    </source>
</reference>
<evidence type="ECO:0000313" key="6">
    <source>
        <dbReference type="EMBL" id="KAI9165356.1"/>
    </source>
</evidence>
<dbReference type="SMART" id="SM00526">
    <property type="entry name" value="H15"/>
    <property type="match status" value="1"/>
</dbReference>
<evidence type="ECO:0000256" key="1">
    <source>
        <dbReference type="ARBA" id="ARBA00004123"/>
    </source>
</evidence>
<name>A0AAD5II57_ACENE</name>
<dbReference type="PROSITE" id="PS51504">
    <property type="entry name" value="H15"/>
    <property type="match status" value="1"/>
</dbReference>
<keyword evidence="7" id="KW-1185">Reference proteome</keyword>
<sequence>MDPFPVPGALDNRPSPPHSPPQQRPSVAAASPAAPTAPPTLNDPPPYAEMIYAAIAALKKKGGSSKIAIGKHIEQSYSNLPANHSTLLTQHLQSLKNTGHLLMFKKSYKLPRCHAPVPETNIDPTLNDPPPYAEVQDQAQPISNAIDEANASVPKLRRSTRRPVGRPMKVQAQAQSISNAIGEANAAVPKSKRRTRRPVGRPMKVQAQVQPISNAIGKANAAVPKSKRRTRRPVGRPRKVFQASQDEVLPQNVSLANYVRCLREELQQVRDDCYRQVQALTVTFDLVEHHLTAANEKLKRCLREELQQVRDDCDLQMQALTAKLDLAEHQLRNSNQPHLLLPLLTLLMLILNPIWGSIPNLATHDPKDHE</sequence>
<dbReference type="EMBL" id="JAJSOW010000105">
    <property type="protein sequence ID" value="KAI9165356.1"/>
    <property type="molecule type" value="Genomic_DNA"/>
</dbReference>
<dbReference type="CDD" id="cd00073">
    <property type="entry name" value="H15"/>
    <property type="match status" value="1"/>
</dbReference>
<dbReference type="InterPro" id="IPR036390">
    <property type="entry name" value="WH_DNA-bd_sf"/>
</dbReference>
<dbReference type="GO" id="GO:0005730">
    <property type="term" value="C:nucleolus"/>
    <property type="evidence" value="ECO:0007669"/>
    <property type="project" value="TreeGrafter"/>
</dbReference>
<evidence type="ECO:0000256" key="4">
    <source>
        <dbReference type="SAM" id="MobiDB-lite"/>
    </source>
</evidence>
<dbReference type="GO" id="GO:0030261">
    <property type="term" value="P:chromosome condensation"/>
    <property type="evidence" value="ECO:0007669"/>
    <property type="project" value="TreeGrafter"/>
</dbReference>
<feature type="compositionally biased region" description="Basic residues" evidence="4">
    <location>
        <begin position="190"/>
        <end position="199"/>
    </location>
</feature>
<feature type="compositionally biased region" description="Low complexity" evidence="4">
    <location>
        <begin position="24"/>
        <end position="34"/>
    </location>
</feature>
<dbReference type="InterPro" id="IPR005818">
    <property type="entry name" value="Histone_H1/H5_H15"/>
</dbReference>
<evidence type="ECO:0000256" key="2">
    <source>
        <dbReference type="ARBA" id="ARBA00023125"/>
    </source>
</evidence>
<dbReference type="SUPFAM" id="SSF46785">
    <property type="entry name" value="Winged helix' DNA-binding domain"/>
    <property type="match status" value="1"/>
</dbReference>
<evidence type="ECO:0000259" key="5">
    <source>
        <dbReference type="PROSITE" id="PS51504"/>
    </source>
</evidence>
<dbReference type="Pfam" id="PF00538">
    <property type="entry name" value="Linker_histone"/>
    <property type="match status" value="1"/>
</dbReference>
<protein>
    <recommendedName>
        <fullName evidence="5">H15 domain-containing protein</fullName>
    </recommendedName>
</protein>
<dbReference type="AlphaFoldDB" id="A0AAD5II57"/>
<feature type="domain" description="H15" evidence="5">
    <location>
        <begin position="43"/>
        <end position="112"/>
    </location>
</feature>
<dbReference type="GO" id="GO:0000786">
    <property type="term" value="C:nucleosome"/>
    <property type="evidence" value="ECO:0007669"/>
    <property type="project" value="InterPro"/>
</dbReference>
<dbReference type="PANTHER" id="PTHR11467">
    <property type="entry name" value="HISTONE H1"/>
    <property type="match status" value="1"/>
</dbReference>
<dbReference type="GO" id="GO:0045910">
    <property type="term" value="P:negative regulation of DNA recombination"/>
    <property type="evidence" value="ECO:0007669"/>
    <property type="project" value="TreeGrafter"/>
</dbReference>
<comment type="caution">
    <text evidence="6">The sequence shown here is derived from an EMBL/GenBank/DDBJ whole genome shotgun (WGS) entry which is preliminary data.</text>
</comment>
<accession>A0AAD5II57</accession>
<gene>
    <name evidence="6" type="ORF">LWI28_012512</name>
</gene>
<organism evidence="6 7">
    <name type="scientific">Acer negundo</name>
    <name type="common">Box elder</name>
    <dbReference type="NCBI Taxonomy" id="4023"/>
    <lineage>
        <taxon>Eukaryota</taxon>
        <taxon>Viridiplantae</taxon>
        <taxon>Streptophyta</taxon>
        <taxon>Embryophyta</taxon>
        <taxon>Tracheophyta</taxon>
        <taxon>Spermatophyta</taxon>
        <taxon>Magnoliopsida</taxon>
        <taxon>eudicotyledons</taxon>
        <taxon>Gunneridae</taxon>
        <taxon>Pentapetalae</taxon>
        <taxon>rosids</taxon>
        <taxon>malvids</taxon>
        <taxon>Sapindales</taxon>
        <taxon>Sapindaceae</taxon>
        <taxon>Hippocastanoideae</taxon>
        <taxon>Acereae</taxon>
        <taxon>Acer</taxon>
    </lineage>
</organism>
<dbReference type="GO" id="GO:0003690">
    <property type="term" value="F:double-stranded DNA binding"/>
    <property type="evidence" value="ECO:0007669"/>
    <property type="project" value="TreeGrafter"/>
</dbReference>
<reference evidence="6" key="2">
    <citation type="submission" date="2023-02" db="EMBL/GenBank/DDBJ databases">
        <authorList>
            <person name="Swenson N.G."/>
            <person name="Wegrzyn J.L."/>
            <person name="Mcevoy S.L."/>
        </authorList>
    </citation>
    <scope>NUCLEOTIDE SEQUENCE</scope>
    <source>
        <strain evidence="6">91603</strain>
        <tissue evidence="6">Leaf</tissue>
    </source>
</reference>
<proteinExistence type="predicted"/>
<evidence type="ECO:0000313" key="7">
    <source>
        <dbReference type="Proteomes" id="UP001064489"/>
    </source>
</evidence>
<dbReference type="GO" id="GO:0031492">
    <property type="term" value="F:nucleosomal DNA binding"/>
    <property type="evidence" value="ECO:0007669"/>
    <property type="project" value="TreeGrafter"/>
</dbReference>
<feature type="region of interest" description="Disordered" evidence="4">
    <location>
        <begin position="182"/>
        <end position="204"/>
    </location>
</feature>
<comment type="subcellular location">
    <subcellularLocation>
        <location evidence="1">Nucleus</location>
    </subcellularLocation>
</comment>
<feature type="compositionally biased region" description="Pro residues" evidence="4">
    <location>
        <begin position="14"/>
        <end position="23"/>
    </location>
</feature>
<keyword evidence="2" id="KW-0238">DNA-binding</keyword>
<feature type="region of interest" description="Disordered" evidence="4">
    <location>
        <begin position="1"/>
        <end position="45"/>
    </location>
</feature>
<keyword evidence="3" id="KW-0539">Nucleus</keyword>
<dbReference type="Proteomes" id="UP001064489">
    <property type="component" value="Chromosome 10"/>
</dbReference>
<dbReference type="InterPro" id="IPR036388">
    <property type="entry name" value="WH-like_DNA-bd_sf"/>
</dbReference>
<evidence type="ECO:0000256" key="3">
    <source>
        <dbReference type="ARBA" id="ARBA00023242"/>
    </source>
</evidence>
<feature type="compositionally biased region" description="Pro residues" evidence="4">
    <location>
        <begin position="35"/>
        <end position="45"/>
    </location>
</feature>
<dbReference type="GO" id="GO:0006334">
    <property type="term" value="P:nucleosome assembly"/>
    <property type="evidence" value="ECO:0007669"/>
    <property type="project" value="InterPro"/>
</dbReference>